<gene>
    <name evidence="2" type="ORF">ERS008476_02098</name>
</gene>
<keyword evidence="2" id="KW-0378">Hydrolase</keyword>
<dbReference type="Gene3D" id="3.40.50.1820">
    <property type="entry name" value="alpha/beta hydrolase"/>
    <property type="match status" value="1"/>
</dbReference>
<evidence type="ECO:0000313" key="2">
    <source>
        <dbReference type="EMBL" id="CRY55122.1"/>
    </source>
</evidence>
<sequence>MTNPSRHIINNNAVVLLHEIYGINDHIRRIRDEWLGREFDVYTPALFPHMAPFGYAQQDEAYRHFSENVGFNPISVVSLLSELREKYTRLLVVGYSVGATLAWLAARKGLCDGVICYYGSRIRQHSDFAPSCPALVIIARYEPAFDTVVMQQELQKFPSVQCAMFDAYHGFCDADNPVFDDGLERQASAKVSAFTNTILSAKLLTEFE</sequence>
<organism evidence="2 3">
    <name type="scientific">Yersinia intermedia</name>
    <dbReference type="NCBI Taxonomy" id="631"/>
    <lineage>
        <taxon>Bacteria</taxon>
        <taxon>Pseudomonadati</taxon>
        <taxon>Pseudomonadota</taxon>
        <taxon>Gammaproteobacteria</taxon>
        <taxon>Enterobacterales</taxon>
        <taxon>Yersiniaceae</taxon>
        <taxon>Yersinia</taxon>
    </lineage>
</organism>
<dbReference type="AlphaFoldDB" id="A0A0H5LW36"/>
<dbReference type="InterPro" id="IPR051049">
    <property type="entry name" value="Dienelactone_hydrolase-like"/>
</dbReference>
<feature type="domain" description="Dienelactone hydrolase" evidence="1">
    <location>
        <begin position="11"/>
        <end position="190"/>
    </location>
</feature>
<evidence type="ECO:0000313" key="3">
    <source>
        <dbReference type="Proteomes" id="UP000043316"/>
    </source>
</evidence>
<dbReference type="InterPro" id="IPR002925">
    <property type="entry name" value="Dienelactn_hydro"/>
</dbReference>
<dbReference type="RefSeq" id="WP_019212241.1">
    <property type="nucleotide sequence ID" value="NZ_CWJI01000004.1"/>
</dbReference>
<dbReference type="SUPFAM" id="SSF53474">
    <property type="entry name" value="alpha/beta-Hydrolases"/>
    <property type="match status" value="1"/>
</dbReference>
<name>A0A0H5LW36_YERIN</name>
<dbReference type="GeneID" id="61816885"/>
<dbReference type="PANTHER" id="PTHR46623:SF6">
    <property type="entry name" value="ALPHA_BETA-HYDROLASES SUPERFAMILY PROTEIN"/>
    <property type="match status" value="1"/>
</dbReference>
<dbReference type="EMBL" id="CWJI01000004">
    <property type="protein sequence ID" value="CRY55122.1"/>
    <property type="molecule type" value="Genomic_DNA"/>
</dbReference>
<reference evidence="3" key="1">
    <citation type="submission" date="2015-03" db="EMBL/GenBank/DDBJ databases">
        <authorList>
            <consortium name="Pathogen Informatics"/>
        </authorList>
    </citation>
    <scope>NUCLEOTIDE SEQUENCE [LARGE SCALE GENOMIC DNA]</scope>
    <source>
        <strain evidence="3">R148</strain>
    </source>
</reference>
<evidence type="ECO:0000259" key="1">
    <source>
        <dbReference type="Pfam" id="PF01738"/>
    </source>
</evidence>
<dbReference type="PANTHER" id="PTHR46623">
    <property type="entry name" value="CARBOXYMETHYLENEBUTENOLIDASE-RELATED"/>
    <property type="match status" value="1"/>
</dbReference>
<dbReference type="Pfam" id="PF01738">
    <property type="entry name" value="DLH"/>
    <property type="match status" value="1"/>
</dbReference>
<dbReference type="InterPro" id="IPR029058">
    <property type="entry name" value="AB_hydrolase_fold"/>
</dbReference>
<protein>
    <submittedName>
        <fullName evidence="2">Dienelactone hydrolase family</fullName>
    </submittedName>
</protein>
<dbReference type="Proteomes" id="UP000043316">
    <property type="component" value="Unassembled WGS sequence"/>
</dbReference>
<proteinExistence type="predicted"/>
<accession>A0A0H5LW36</accession>
<dbReference type="GO" id="GO:0016787">
    <property type="term" value="F:hydrolase activity"/>
    <property type="evidence" value="ECO:0007669"/>
    <property type="project" value="UniProtKB-KW"/>
</dbReference>